<reference evidence="6 7" key="1">
    <citation type="submission" date="2019-07" db="EMBL/GenBank/DDBJ databases">
        <authorList>
            <person name="Kim J."/>
        </authorList>
    </citation>
    <scope>NUCLEOTIDE SEQUENCE [LARGE SCALE GENOMIC DNA]</scope>
    <source>
        <strain evidence="6 7">G13</strain>
    </source>
</reference>
<protein>
    <submittedName>
        <fullName evidence="6">Ornithine carbamoyltransferase</fullName>
    </submittedName>
</protein>
<keyword evidence="2 3" id="KW-0808">Transferase</keyword>
<dbReference type="GO" id="GO:0016597">
    <property type="term" value="F:amino acid binding"/>
    <property type="evidence" value="ECO:0007669"/>
    <property type="project" value="InterPro"/>
</dbReference>
<evidence type="ECO:0000256" key="1">
    <source>
        <dbReference type="ARBA" id="ARBA00003822"/>
    </source>
</evidence>
<gene>
    <name evidence="6" type="ORF">FPZ45_23820</name>
</gene>
<name>A0A559J652_9BACL</name>
<dbReference type="PRINTS" id="PR00102">
    <property type="entry name" value="OTCASE"/>
</dbReference>
<dbReference type="EMBL" id="VNJJ01000023">
    <property type="protein sequence ID" value="TVX95331.1"/>
    <property type="molecule type" value="Genomic_DNA"/>
</dbReference>
<dbReference type="InterPro" id="IPR002292">
    <property type="entry name" value="Orn/put_carbamltrans"/>
</dbReference>
<evidence type="ECO:0000256" key="2">
    <source>
        <dbReference type="ARBA" id="ARBA00022679"/>
    </source>
</evidence>
<evidence type="ECO:0000259" key="4">
    <source>
        <dbReference type="Pfam" id="PF00185"/>
    </source>
</evidence>
<comment type="similarity">
    <text evidence="3">Belongs to the aspartate/ornithine carbamoyltransferase superfamily.</text>
</comment>
<feature type="domain" description="Aspartate/ornithine carbamoyltransferase carbamoyl-P binding" evidence="5">
    <location>
        <begin position="2"/>
        <end position="135"/>
    </location>
</feature>
<dbReference type="OrthoDB" id="9802587at2"/>
<proteinExistence type="inferred from homology"/>
<dbReference type="PANTHER" id="PTHR45753:SF3">
    <property type="entry name" value="ORNITHINE TRANSCARBAMYLASE, MITOCHONDRIAL"/>
    <property type="match status" value="1"/>
</dbReference>
<dbReference type="AlphaFoldDB" id="A0A559J652"/>
<evidence type="ECO:0000313" key="7">
    <source>
        <dbReference type="Proteomes" id="UP000316330"/>
    </source>
</evidence>
<dbReference type="GO" id="GO:0004585">
    <property type="term" value="F:ornithine carbamoyltransferase activity"/>
    <property type="evidence" value="ECO:0007669"/>
    <property type="project" value="TreeGrafter"/>
</dbReference>
<dbReference type="InterPro" id="IPR006131">
    <property type="entry name" value="Asp_carbamoyltransf_Asp/Orn-bd"/>
</dbReference>
<evidence type="ECO:0000256" key="3">
    <source>
        <dbReference type="RuleBase" id="RU003634"/>
    </source>
</evidence>
<dbReference type="GO" id="GO:0019240">
    <property type="term" value="P:citrulline biosynthetic process"/>
    <property type="evidence" value="ECO:0007669"/>
    <property type="project" value="TreeGrafter"/>
</dbReference>
<accession>A0A559J652</accession>
<dbReference type="Pfam" id="PF00185">
    <property type="entry name" value="OTCace"/>
    <property type="match status" value="1"/>
</dbReference>
<evidence type="ECO:0000259" key="5">
    <source>
        <dbReference type="Pfam" id="PF02729"/>
    </source>
</evidence>
<organism evidence="6 7">
    <name type="scientific">Cohnella terricola</name>
    <dbReference type="NCBI Taxonomy" id="1289167"/>
    <lineage>
        <taxon>Bacteria</taxon>
        <taxon>Bacillati</taxon>
        <taxon>Bacillota</taxon>
        <taxon>Bacilli</taxon>
        <taxon>Bacillales</taxon>
        <taxon>Paenibacillaceae</taxon>
        <taxon>Cohnella</taxon>
    </lineage>
</organism>
<dbReference type="InterPro" id="IPR036901">
    <property type="entry name" value="Asp/Orn_carbamoylTrfase_sf"/>
</dbReference>
<dbReference type="Gene3D" id="3.40.50.1370">
    <property type="entry name" value="Aspartate/ornithine carbamoyltransferase"/>
    <property type="match status" value="2"/>
</dbReference>
<comment type="caution">
    <text evidence="6">The sequence shown here is derived from an EMBL/GenBank/DDBJ whole genome shotgun (WGS) entry which is preliminary data.</text>
</comment>
<evidence type="ECO:0000313" key="6">
    <source>
        <dbReference type="EMBL" id="TVX95331.1"/>
    </source>
</evidence>
<dbReference type="PRINTS" id="PR00100">
    <property type="entry name" value="AOTCASE"/>
</dbReference>
<dbReference type="RefSeq" id="WP_144707152.1">
    <property type="nucleotide sequence ID" value="NZ_VNJJ01000023.1"/>
</dbReference>
<dbReference type="SUPFAM" id="SSF53671">
    <property type="entry name" value="Aspartate/ornithine carbamoyltransferase"/>
    <property type="match status" value="1"/>
</dbReference>
<dbReference type="GO" id="GO:0042450">
    <property type="term" value="P:L-arginine biosynthetic process via ornithine"/>
    <property type="evidence" value="ECO:0007669"/>
    <property type="project" value="TreeGrafter"/>
</dbReference>
<comment type="function">
    <text evidence="1">Reversibly catalyzes the transfer of the carbamoyl group from carbamoyl phosphate (CP) to the N(epsilon) atom of ornithine (ORN) to produce L-citrulline.</text>
</comment>
<feature type="domain" description="Aspartate/ornithine carbamoyltransferase Asp/Orn-binding" evidence="4">
    <location>
        <begin position="143"/>
        <end position="276"/>
    </location>
</feature>
<dbReference type="InterPro" id="IPR006130">
    <property type="entry name" value="Asp/Orn_carbamoylTrfase"/>
</dbReference>
<dbReference type="Proteomes" id="UP000316330">
    <property type="component" value="Unassembled WGS sequence"/>
</dbReference>
<dbReference type="Pfam" id="PF02729">
    <property type="entry name" value="OTCace_N"/>
    <property type="match status" value="1"/>
</dbReference>
<dbReference type="PANTHER" id="PTHR45753">
    <property type="entry name" value="ORNITHINE CARBAMOYLTRANSFERASE, MITOCHONDRIAL"/>
    <property type="match status" value="1"/>
</dbReference>
<keyword evidence="7" id="KW-1185">Reference proteome</keyword>
<dbReference type="InterPro" id="IPR006132">
    <property type="entry name" value="Asp/Orn_carbamoyltranf_P-bd"/>
</dbReference>
<sequence length="283" mass="32116">MHLLDIEGLSEQRILELFDMARRLKSGGCGKPLSGKDFVLFFPEASLRTRITFEKGIGELGGRCILFPPETLDKREAPQDVIRYLEKWADGIVVRHPDLSKLRELASFSAIPVINAMTSANHPCEILSDLFSLSELRQDYRDLVYAFVGPAGNIARSWVEAARVLDLRLKHICTEDNRLDDDHRNYSFSTDLETALKGVDVVLTDSLPTVLCNNEYIHRYQITLERMRMANPGSLLNSCPPFFRGEEVSREVIDSEFFVGYSFKRNLIYVQQAVILSSLGIQI</sequence>